<feature type="transmembrane region" description="Helical" evidence="5">
    <location>
        <begin position="360"/>
        <end position="379"/>
    </location>
</feature>
<keyword evidence="3 5" id="KW-1133">Transmembrane helix</keyword>
<gene>
    <name evidence="7" type="ORF">DCAF_LOCUS26699</name>
</gene>
<dbReference type="GO" id="GO:0005783">
    <property type="term" value="C:endoplasmic reticulum"/>
    <property type="evidence" value="ECO:0007669"/>
    <property type="project" value="TreeGrafter"/>
</dbReference>
<dbReference type="InterPro" id="IPR004843">
    <property type="entry name" value="Calcineurin-like_PHP"/>
</dbReference>
<proteinExistence type="predicted"/>
<dbReference type="Gene3D" id="3.60.21.10">
    <property type="match status" value="1"/>
</dbReference>
<dbReference type="InterPro" id="IPR029052">
    <property type="entry name" value="Metallo-depent_PP-like"/>
</dbReference>
<dbReference type="GO" id="GO:0006506">
    <property type="term" value="P:GPI anchor biosynthetic process"/>
    <property type="evidence" value="ECO:0007669"/>
    <property type="project" value="InterPro"/>
</dbReference>
<comment type="subcellular location">
    <subcellularLocation>
        <location evidence="1">Membrane</location>
        <topology evidence="1">Multi-pass membrane protein</topology>
    </subcellularLocation>
</comment>
<keyword evidence="4 5" id="KW-0472">Membrane</keyword>
<evidence type="ECO:0000256" key="1">
    <source>
        <dbReference type="ARBA" id="ARBA00004141"/>
    </source>
</evidence>
<keyword evidence="2 5" id="KW-0812">Transmembrane</keyword>
<dbReference type="SUPFAM" id="SSF56300">
    <property type="entry name" value="Metallo-dependent phosphatases"/>
    <property type="match status" value="1"/>
</dbReference>
<dbReference type="EMBL" id="CAWUPB010001197">
    <property type="protein sequence ID" value="CAK7356427.1"/>
    <property type="molecule type" value="Genomic_DNA"/>
</dbReference>
<reference evidence="7 8" key="1">
    <citation type="submission" date="2024-01" db="EMBL/GenBank/DDBJ databases">
        <authorList>
            <person name="Waweru B."/>
        </authorList>
    </citation>
    <scope>NUCLEOTIDE SEQUENCE [LARGE SCALE GENOMIC DNA]</scope>
</reference>
<dbReference type="Pfam" id="PF00149">
    <property type="entry name" value="Metallophos"/>
    <property type="match status" value="1"/>
</dbReference>
<protein>
    <recommendedName>
        <fullName evidence="6">Calcineurin-like phosphoesterase domain-containing protein</fullName>
    </recommendedName>
</protein>
<name>A0AAV1STS9_9ROSI</name>
<dbReference type="GO" id="GO:0016787">
    <property type="term" value="F:hydrolase activity"/>
    <property type="evidence" value="ECO:0007669"/>
    <property type="project" value="InterPro"/>
</dbReference>
<evidence type="ECO:0000313" key="8">
    <source>
        <dbReference type="Proteomes" id="UP001314170"/>
    </source>
</evidence>
<evidence type="ECO:0000256" key="3">
    <source>
        <dbReference type="ARBA" id="ARBA00022989"/>
    </source>
</evidence>
<evidence type="ECO:0000259" key="6">
    <source>
        <dbReference type="Pfam" id="PF00149"/>
    </source>
</evidence>
<evidence type="ECO:0000256" key="4">
    <source>
        <dbReference type="ARBA" id="ARBA00023136"/>
    </source>
</evidence>
<accession>A0AAV1STS9</accession>
<keyword evidence="8" id="KW-1185">Reference proteome</keyword>
<dbReference type="GO" id="GO:0016020">
    <property type="term" value="C:membrane"/>
    <property type="evidence" value="ECO:0007669"/>
    <property type="project" value="UniProtKB-SubCell"/>
</dbReference>
<feature type="domain" description="Calcineurin-like phosphoesterase" evidence="6">
    <location>
        <begin position="96"/>
        <end position="229"/>
    </location>
</feature>
<sequence length="528" mass="59937">MKQHHKLTLILCGIWVCTLLYGEMFAFWLPFLSSCSWPHLSPSPNSTINGVQSPTDYVKVAVVTDQQLMDKTSIGLPPKSFLLETVKFYTDLYMRRAFFSSILPFKPDVVLFLGDYFDGGPFLSDDEVYFIPGNHDIGYASINSHNPKVIERYEGEFGIRNRRFTIGKVEFVAVDSQALDGQPQGNLASMSWEFIKNVSIDVQSLPRVLLSHIPLYRRDYTYCGSHRSSPIINQRISHSANNHEIVYQNFLTEESSNQLLDMIKPVCCASFAFCYDRLSRKPDRLKEVSVFVTFPSIPALVLSGHDHDQCTVTHESKFGPITEHTVGTLSWQMGNLYPSFMLLSASNSASANASTSEGAVMTQLYLSLFALTLLTLLFWPTSGVDFGHHFSDLMASIRLYSSMFKGTKEKNEDEDCEFEMMWDAEGTMHLVKKARDTLVPRPSDKASMERGNVIMRPTARKNTSQDTQFSMNIDINADVGFDKLPHRTSKSKTKIIIHRLVRTFRMFTVIAAVNVPLYMMLLFKDWID</sequence>
<dbReference type="InterPro" id="IPR033308">
    <property type="entry name" value="PGAP5/Cdc1/Ted1"/>
</dbReference>
<dbReference type="AlphaFoldDB" id="A0AAV1STS9"/>
<dbReference type="PROSITE" id="PS51257">
    <property type="entry name" value="PROKAR_LIPOPROTEIN"/>
    <property type="match status" value="1"/>
</dbReference>
<dbReference type="PANTHER" id="PTHR13315">
    <property type="entry name" value="METALLO PHOSPHOESTERASE RELATED"/>
    <property type="match status" value="1"/>
</dbReference>
<evidence type="ECO:0000256" key="2">
    <source>
        <dbReference type="ARBA" id="ARBA00022692"/>
    </source>
</evidence>
<dbReference type="Proteomes" id="UP001314170">
    <property type="component" value="Unassembled WGS sequence"/>
</dbReference>
<evidence type="ECO:0000256" key="5">
    <source>
        <dbReference type="SAM" id="Phobius"/>
    </source>
</evidence>
<dbReference type="PANTHER" id="PTHR13315:SF4">
    <property type="entry name" value="METALLOPHOSPHOESTERASE, ISOFORM E"/>
    <property type="match status" value="1"/>
</dbReference>
<feature type="transmembrane region" description="Helical" evidence="5">
    <location>
        <begin position="504"/>
        <end position="523"/>
    </location>
</feature>
<evidence type="ECO:0000313" key="7">
    <source>
        <dbReference type="EMBL" id="CAK7356427.1"/>
    </source>
</evidence>
<comment type="caution">
    <text evidence="7">The sequence shown here is derived from an EMBL/GenBank/DDBJ whole genome shotgun (WGS) entry which is preliminary data.</text>
</comment>
<organism evidence="7 8">
    <name type="scientific">Dovyalis caffra</name>
    <dbReference type="NCBI Taxonomy" id="77055"/>
    <lineage>
        <taxon>Eukaryota</taxon>
        <taxon>Viridiplantae</taxon>
        <taxon>Streptophyta</taxon>
        <taxon>Embryophyta</taxon>
        <taxon>Tracheophyta</taxon>
        <taxon>Spermatophyta</taxon>
        <taxon>Magnoliopsida</taxon>
        <taxon>eudicotyledons</taxon>
        <taxon>Gunneridae</taxon>
        <taxon>Pentapetalae</taxon>
        <taxon>rosids</taxon>
        <taxon>fabids</taxon>
        <taxon>Malpighiales</taxon>
        <taxon>Salicaceae</taxon>
        <taxon>Flacourtieae</taxon>
        <taxon>Dovyalis</taxon>
    </lineage>
</organism>